<geneLocation type="plasmid" evidence="1 2">
    <name>pSTA7437.02</name>
</geneLocation>
<dbReference type="EMBL" id="CP003655">
    <property type="protein sequence ID" value="AFZ38326.1"/>
    <property type="molecule type" value="Genomic_DNA"/>
</dbReference>
<protein>
    <submittedName>
        <fullName evidence="1">Uncharacterized protein</fullName>
    </submittedName>
</protein>
<evidence type="ECO:0000313" key="2">
    <source>
        <dbReference type="Proteomes" id="UP000010473"/>
    </source>
</evidence>
<gene>
    <name evidence="1" type="ordered locus">Sta7437_4898</name>
</gene>
<accession>K9Y1P0</accession>
<keyword evidence="1" id="KW-0614">Plasmid</keyword>
<evidence type="ECO:0000313" key="1">
    <source>
        <dbReference type="EMBL" id="AFZ38326.1"/>
    </source>
</evidence>
<dbReference type="OrthoDB" id="9949345at2"/>
<proteinExistence type="predicted"/>
<sequence length="106" mass="12360">MIEGIYADEADKLHPEQWVNVYEIDVCGRATYYDSYQVKELDLDDPEEYGLEPTDEYGNLMSLKEAFARGDRKVEMECSRGEEEVRKMMSKNLMVMGNKGLYITDR</sequence>
<organism evidence="1 2">
    <name type="scientific">Stanieria cyanosphaera (strain ATCC 29371 / PCC 7437)</name>
    <dbReference type="NCBI Taxonomy" id="111780"/>
    <lineage>
        <taxon>Bacteria</taxon>
        <taxon>Bacillati</taxon>
        <taxon>Cyanobacteriota</taxon>
        <taxon>Cyanophyceae</taxon>
        <taxon>Pleurocapsales</taxon>
        <taxon>Dermocarpellaceae</taxon>
        <taxon>Stanieria</taxon>
    </lineage>
</organism>
<dbReference type="PATRIC" id="fig|111780.3.peg.5065"/>
<reference evidence="2" key="1">
    <citation type="journal article" date="2013" name="Proc. Natl. Acad. Sci. U.S.A.">
        <title>Improving the coverage of the cyanobacterial phylum using diversity-driven genome sequencing.</title>
        <authorList>
            <person name="Shih P.M."/>
            <person name="Wu D."/>
            <person name="Latifi A."/>
            <person name="Axen S.D."/>
            <person name="Fewer D.P."/>
            <person name="Talla E."/>
            <person name="Calteau A."/>
            <person name="Cai F."/>
            <person name="Tandeau de Marsac N."/>
            <person name="Rippka R."/>
            <person name="Herdman M."/>
            <person name="Sivonen K."/>
            <person name="Coursin T."/>
            <person name="Laurent T."/>
            <person name="Goodwin L."/>
            <person name="Nolan M."/>
            <person name="Davenport K.W."/>
            <person name="Han C.S."/>
            <person name="Rubin E.M."/>
            <person name="Eisen J.A."/>
            <person name="Woyke T."/>
            <person name="Gugger M."/>
            <person name="Kerfeld C.A."/>
        </authorList>
    </citation>
    <scope>NUCLEOTIDE SEQUENCE [LARGE SCALE GENOMIC DNA]</scope>
    <source>
        <strain evidence="2">ATCC 29371 / PCC 7437</strain>
        <plasmid evidence="2">Plasmid pSTA7437.02</plasmid>
    </source>
</reference>
<keyword evidence="2" id="KW-1185">Reference proteome</keyword>
<dbReference type="HOGENOM" id="CLU_2221594_0_0_3"/>
<dbReference type="KEGG" id="scs:Sta7437_4898"/>
<dbReference type="AlphaFoldDB" id="K9Y1P0"/>
<dbReference type="Proteomes" id="UP000010473">
    <property type="component" value="Plasmid pSTA7437.02"/>
</dbReference>
<dbReference type="RefSeq" id="WP_015195702.1">
    <property type="nucleotide sequence ID" value="NC_019749.1"/>
</dbReference>
<name>K9Y1P0_STAC7</name>